<evidence type="ECO:0000256" key="2">
    <source>
        <dbReference type="ARBA" id="ARBA00022723"/>
    </source>
</evidence>
<evidence type="ECO:0000256" key="4">
    <source>
        <dbReference type="ARBA" id="ARBA00023014"/>
    </source>
</evidence>
<dbReference type="RefSeq" id="WP_087258031.1">
    <property type="nucleotide sequence ID" value="NZ_JAHAGG010000013.1"/>
</dbReference>
<dbReference type="CDD" id="cd01335">
    <property type="entry name" value="Radical_SAM"/>
    <property type="match status" value="1"/>
</dbReference>
<dbReference type="AlphaFoldDB" id="A0A1Y4PWJ6"/>
<gene>
    <name evidence="7" type="ORF">B5E91_11945</name>
</gene>
<dbReference type="PROSITE" id="PS51918">
    <property type="entry name" value="RADICAL_SAM"/>
    <property type="match status" value="1"/>
</dbReference>
<sequence length="297" mass="35387">MIDRVCLSLSNRCNLKCKYCHFQDKQQDCDSFDSKQLIEIIDNIHHYCERNRINKFKLGIVGSGEPLLNFEELRCVIEYIVDKKYTEFAIYTITNGTLLTEEKLEWFYLYRDIIKLCFSLDGYEQLHNVGRIYYDQVFKSIQMYKNRFEHMPSINTTVNKLSIQNKDILIKYFIENDMLDVTFSKLVGYSEHDLYISDGDFKFFMDYVKQSGIISRQFRNEKVYDCTMYGKFCGVGRTNVFITPEGIYPCGRFYKNEKYFLGMYNFPLEKVEKEMIKFSPVQDGKCYYIEKVEGKIC</sequence>
<evidence type="ECO:0000256" key="3">
    <source>
        <dbReference type="ARBA" id="ARBA00023004"/>
    </source>
</evidence>
<evidence type="ECO:0000256" key="5">
    <source>
        <dbReference type="ARBA" id="ARBA00023601"/>
    </source>
</evidence>
<dbReference type="InterPro" id="IPR023867">
    <property type="entry name" value="Sulphatase_maturase_rSAM"/>
</dbReference>
<organism evidence="7 8">
    <name type="scientific">Thomasclavelia spiroformis</name>
    <dbReference type="NCBI Taxonomy" id="29348"/>
    <lineage>
        <taxon>Bacteria</taxon>
        <taxon>Bacillati</taxon>
        <taxon>Bacillota</taxon>
        <taxon>Erysipelotrichia</taxon>
        <taxon>Erysipelotrichales</taxon>
        <taxon>Coprobacillaceae</taxon>
        <taxon>Thomasclavelia</taxon>
    </lineage>
</organism>
<evidence type="ECO:0000313" key="8">
    <source>
        <dbReference type="Proteomes" id="UP000196258"/>
    </source>
</evidence>
<dbReference type="GO" id="GO:0051536">
    <property type="term" value="F:iron-sulfur cluster binding"/>
    <property type="evidence" value="ECO:0007669"/>
    <property type="project" value="UniProtKB-KW"/>
</dbReference>
<comment type="similarity">
    <text evidence="5">Belongs to the radical SAM superfamily. Anaerobic sulfatase-maturating enzyme family.</text>
</comment>
<evidence type="ECO:0000313" key="7">
    <source>
        <dbReference type="EMBL" id="OUQ03812.1"/>
    </source>
</evidence>
<dbReference type="InterPro" id="IPR058240">
    <property type="entry name" value="rSAM_sf"/>
</dbReference>
<dbReference type="SFLD" id="SFLDS00029">
    <property type="entry name" value="Radical_SAM"/>
    <property type="match status" value="1"/>
</dbReference>
<dbReference type="Pfam" id="PF04055">
    <property type="entry name" value="Radical_SAM"/>
    <property type="match status" value="1"/>
</dbReference>
<dbReference type="PANTHER" id="PTHR43273:SF3">
    <property type="entry name" value="ANAEROBIC SULFATASE-MATURATING ENZYME HOMOLOG ASLB-RELATED"/>
    <property type="match status" value="1"/>
</dbReference>
<name>A0A1Y4PWJ6_9FIRM</name>
<feature type="domain" description="Radical SAM core" evidence="6">
    <location>
        <begin position="1"/>
        <end position="225"/>
    </location>
</feature>
<dbReference type="PANTHER" id="PTHR43273">
    <property type="entry name" value="ANAEROBIC SULFATASE-MATURATING ENZYME HOMOLOG ASLB-RELATED"/>
    <property type="match status" value="1"/>
</dbReference>
<dbReference type="SUPFAM" id="SSF102114">
    <property type="entry name" value="Radical SAM enzymes"/>
    <property type="match status" value="1"/>
</dbReference>
<evidence type="ECO:0000256" key="1">
    <source>
        <dbReference type="ARBA" id="ARBA00022691"/>
    </source>
</evidence>
<dbReference type="GO" id="GO:0046872">
    <property type="term" value="F:metal ion binding"/>
    <property type="evidence" value="ECO:0007669"/>
    <property type="project" value="UniProtKB-KW"/>
</dbReference>
<dbReference type="InterPro" id="IPR007197">
    <property type="entry name" value="rSAM"/>
</dbReference>
<dbReference type="GO" id="GO:0016491">
    <property type="term" value="F:oxidoreductase activity"/>
    <property type="evidence" value="ECO:0007669"/>
    <property type="project" value="InterPro"/>
</dbReference>
<keyword evidence="3" id="KW-0408">Iron</keyword>
<keyword evidence="1" id="KW-0949">S-adenosyl-L-methionine</keyword>
<accession>A0A1Y4PWJ6</accession>
<protein>
    <recommendedName>
        <fullName evidence="6">Radical SAM core domain-containing protein</fullName>
    </recommendedName>
</protein>
<evidence type="ECO:0000259" key="6">
    <source>
        <dbReference type="PROSITE" id="PS51918"/>
    </source>
</evidence>
<dbReference type="SFLD" id="SFLDG01067">
    <property type="entry name" value="SPASM/twitch_domain_containing"/>
    <property type="match status" value="1"/>
</dbReference>
<comment type="caution">
    <text evidence="7">The sequence shown here is derived from an EMBL/GenBank/DDBJ whole genome shotgun (WGS) entry which is preliminary data.</text>
</comment>
<dbReference type="Proteomes" id="UP000196258">
    <property type="component" value="Unassembled WGS sequence"/>
</dbReference>
<dbReference type="EMBL" id="NFLB01000016">
    <property type="protein sequence ID" value="OUQ03812.1"/>
    <property type="molecule type" value="Genomic_DNA"/>
</dbReference>
<dbReference type="Gene3D" id="3.20.20.70">
    <property type="entry name" value="Aldolase class I"/>
    <property type="match status" value="1"/>
</dbReference>
<keyword evidence="4" id="KW-0411">Iron-sulfur</keyword>
<reference evidence="8" key="1">
    <citation type="submission" date="2017-04" db="EMBL/GenBank/DDBJ databases">
        <title>Function of individual gut microbiota members based on whole genome sequencing of pure cultures obtained from chicken caecum.</title>
        <authorList>
            <person name="Medvecky M."/>
            <person name="Cejkova D."/>
            <person name="Polansky O."/>
            <person name="Karasova D."/>
            <person name="Kubasova T."/>
            <person name="Cizek A."/>
            <person name="Rychlik I."/>
        </authorList>
    </citation>
    <scope>NUCLEOTIDE SEQUENCE [LARGE SCALE GENOMIC DNA]</scope>
    <source>
        <strain evidence="8">An149</strain>
    </source>
</reference>
<dbReference type="InterPro" id="IPR013785">
    <property type="entry name" value="Aldolase_TIM"/>
</dbReference>
<proteinExistence type="inferred from homology"/>
<keyword evidence="2" id="KW-0479">Metal-binding</keyword>